<proteinExistence type="inferred from homology"/>
<reference evidence="9" key="1">
    <citation type="submission" date="2024-06" db="EMBL/GenBank/DDBJ databases">
        <title>Hwangdonia haimaensis gen. nov., sp. nov., a member of the family Flavobacteriaceae isolated from the haima cold seep.</title>
        <authorList>
            <person name="Li J."/>
        </authorList>
    </citation>
    <scope>NUCLEOTIDE SEQUENCE [LARGE SCALE GENOMIC DNA]</scope>
    <source>
        <strain evidence="9">SCSIO 19198</strain>
    </source>
</reference>
<evidence type="ECO:0000313" key="9">
    <source>
        <dbReference type="Proteomes" id="UP001302486"/>
    </source>
</evidence>
<dbReference type="SUPFAM" id="SSF48452">
    <property type="entry name" value="TPR-like"/>
    <property type="match status" value="1"/>
</dbReference>
<sequence length="500" mass="55676">MKNIKNSIVLTMILSIFVGCSDVVEFDPHDEYQVTEADYLQTESDYRTMAVSCYTPTQWLNQMVVIGDIASDNAVAGGENASDVLSLQNIDDYDYQLLANNSTLQDLWLSAYEGINRTNYLISYKDVNLLGNTVNFEGKEALFGEVRFLRAYYYFNLVRMFGDVVLFTDRKLGITDFGTLQRSPKAEVYAQIETDLTNAISVLPTSASQQGRITKYAAQALLGKVYLYQEKFDLAAPMLENVVNGPFSLVPNFDDIFLFEGENGPESIYEVQYSNGSPYYNWGGQTRGQGNYAVQQCGVRGLSGSADMPYNAGWSTNLPTQDLAAAYEDGDQRKDATVFDVAAYAADNPSLNVTFQVAPFKNTDLYNKKYLPRKGQTSGQIELNYENNQRIIRFADVLLMAAEANLRASNGSAAKAQTYLDMVRDRAFGDTNHRVTATVQAIWDERRLELAMEGDRFFDLVRTGQAATVLGSGYSTATKGLFPIPQREIDLSGLTQNDGY</sequence>
<evidence type="ECO:0000256" key="3">
    <source>
        <dbReference type="ARBA" id="ARBA00022729"/>
    </source>
</evidence>
<dbReference type="EMBL" id="CP136521">
    <property type="protein sequence ID" value="WOD42788.1"/>
    <property type="molecule type" value="Genomic_DNA"/>
</dbReference>
<keyword evidence="9" id="KW-1185">Reference proteome</keyword>
<protein>
    <submittedName>
        <fullName evidence="8">RagB/SusD family nutrient uptake outer membrane protein</fullName>
    </submittedName>
</protein>
<dbReference type="Pfam" id="PF14322">
    <property type="entry name" value="SusD-like_3"/>
    <property type="match status" value="1"/>
</dbReference>
<evidence type="ECO:0000256" key="5">
    <source>
        <dbReference type="ARBA" id="ARBA00023237"/>
    </source>
</evidence>
<dbReference type="GO" id="GO:0009279">
    <property type="term" value="C:cell outer membrane"/>
    <property type="evidence" value="ECO:0007669"/>
    <property type="project" value="UniProtKB-SubCell"/>
</dbReference>
<feature type="domain" description="SusD-like N-terminal" evidence="7">
    <location>
        <begin position="65"/>
        <end position="227"/>
    </location>
</feature>
<organism evidence="8 9">
    <name type="scientific">Hwangdonia lutea</name>
    <dbReference type="NCBI Taxonomy" id="3075823"/>
    <lineage>
        <taxon>Bacteria</taxon>
        <taxon>Pseudomonadati</taxon>
        <taxon>Bacteroidota</taxon>
        <taxon>Flavobacteriia</taxon>
        <taxon>Flavobacteriales</taxon>
        <taxon>Flavobacteriaceae</taxon>
        <taxon>Hwangdonia</taxon>
    </lineage>
</organism>
<evidence type="ECO:0000256" key="4">
    <source>
        <dbReference type="ARBA" id="ARBA00023136"/>
    </source>
</evidence>
<dbReference type="Proteomes" id="UP001302486">
    <property type="component" value="Chromosome"/>
</dbReference>
<feature type="domain" description="RagB/SusD" evidence="6">
    <location>
        <begin position="265"/>
        <end position="500"/>
    </location>
</feature>
<gene>
    <name evidence="8" type="ORF">RNZ46_12395</name>
</gene>
<dbReference type="RefSeq" id="WP_316982479.1">
    <property type="nucleotide sequence ID" value="NZ_CP136521.1"/>
</dbReference>
<keyword evidence="3" id="KW-0732">Signal</keyword>
<dbReference type="InterPro" id="IPR012944">
    <property type="entry name" value="SusD_RagB_dom"/>
</dbReference>
<comment type="similarity">
    <text evidence="2">Belongs to the SusD family.</text>
</comment>
<keyword evidence="5" id="KW-0998">Cell outer membrane</keyword>
<dbReference type="KEGG" id="hws:RNZ46_12395"/>
<dbReference type="CDD" id="cd08977">
    <property type="entry name" value="SusD"/>
    <property type="match status" value="1"/>
</dbReference>
<evidence type="ECO:0000313" key="8">
    <source>
        <dbReference type="EMBL" id="WOD42788.1"/>
    </source>
</evidence>
<dbReference type="InterPro" id="IPR033985">
    <property type="entry name" value="SusD-like_N"/>
</dbReference>
<accession>A0AA97EML4</accession>
<dbReference type="AlphaFoldDB" id="A0AA97EML4"/>
<dbReference type="Gene3D" id="1.25.40.390">
    <property type="match status" value="1"/>
</dbReference>
<evidence type="ECO:0000259" key="6">
    <source>
        <dbReference type="Pfam" id="PF07980"/>
    </source>
</evidence>
<keyword evidence="4" id="KW-0472">Membrane</keyword>
<evidence type="ECO:0000256" key="2">
    <source>
        <dbReference type="ARBA" id="ARBA00006275"/>
    </source>
</evidence>
<dbReference type="InterPro" id="IPR011990">
    <property type="entry name" value="TPR-like_helical_dom_sf"/>
</dbReference>
<evidence type="ECO:0000256" key="1">
    <source>
        <dbReference type="ARBA" id="ARBA00004442"/>
    </source>
</evidence>
<dbReference type="PROSITE" id="PS51257">
    <property type="entry name" value="PROKAR_LIPOPROTEIN"/>
    <property type="match status" value="1"/>
</dbReference>
<evidence type="ECO:0000259" key="7">
    <source>
        <dbReference type="Pfam" id="PF14322"/>
    </source>
</evidence>
<comment type="subcellular location">
    <subcellularLocation>
        <location evidence="1">Cell outer membrane</location>
    </subcellularLocation>
</comment>
<name>A0AA97EML4_9FLAO</name>
<dbReference type="Pfam" id="PF07980">
    <property type="entry name" value="SusD_RagB"/>
    <property type="match status" value="1"/>
</dbReference>